<feature type="transmembrane region" description="Helical" evidence="11">
    <location>
        <begin position="328"/>
        <end position="349"/>
    </location>
</feature>
<dbReference type="InterPro" id="IPR000276">
    <property type="entry name" value="GPCR_Rhodpsn"/>
</dbReference>
<keyword evidence="4 11" id="KW-1133">Transmembrane helix</keyword>
<keyword evidence="7 9" id="KW-0675">Receptor</keyword>
<feature type="region of interest" description="Disordered" evidence="10">
    <location>
        <begin position="286"/>
        <end position="307"/>
    </location>
</feature>
<keyword evidence="5 9" id="KW-0297">G-protein coupled receptor</keyword>
<dbReference type="PANTHER" id="PTHR24248">
    <property type="entry name" value="ADRENERGIC RECEPTOR-RELATED G-PROTEIN COUPLED RECEPTOR"/>
    <property type="match status" value="1"/>
</dbReference>
<evidence type="ECO:0000256" key="2">
    <source>
        <dbReference type="ARBA" id="ARBA00022475"/>
    </source>
</evidence>
<comment type="similarity">
    <text evidence="9">Belongs to the G-protein coupled receptor 1 family.</text>
</comment>
<dbReference type="Gene3D" id="1.20.1070.10">
    <property type="entry name" value="Rhodopsin 7-helix transmembrane proteins"/>
    <property type="match status" value="1"/>
</dbReference>
<evidence type="ECO:0000256" key="1">
    <source>
        <dbReference type="ARBA" id="ARBA00004651"/>
    </source>
</evidence>
<dbReference type="PROSITE" id="PS00237">
    <property type="entry name" value="G_PROTEIN_RECEP_F1_1"/>
    <property type="match status" value="1"/>
</dbReference>
<dbReference type="Pfam" id="PF00001">
    <property type="entry name" value="7tm_1"/>
    <property type="match status" value="1"/>
</dbReference>
<dbReference type="SUPFAM" id="SSF81321">
    <property type="entry name" value="Family A G protein-coupled receptor-like"/>
    <property type="match status" value="1"/>
</dbReference>
<feature type="domain" description="G-protein coupled receptors family 1 profile" evidence="12">
    <location>
        <begin position="34"/>
        <end position="378"/>
    </location>
</feature>
<comment type="caution">
    <text evidence="13">The sequence shown here is derived from an EMBL/GenBank/DDBJ whole genome shotgun (WGS) entry which is preliminary data.</text>
</comment>
<feature type="transmembrane region" description="Helical" evidence="11">
    <location>
        <begin position="361"/>
        <end position="381"/>
    </location>
</feature>
<evidence type="ECO:0000256" key="8">
    <source>
        <dbReference type="ARBA" id="ARBA00023224"/>
    </source>
</evidence>
<feature type="transmembrane region" description="Helical" evidence="11">
    <location>
        <begin position="22"/>
        <end position="43"/>
    </location>
</feature>
<dbReference type="Proteomes" id="UP000230750">
    <property type="component" value="Unassembled WGS sequence"/>
</dbReference>
<sequence>MEFQSGNFTNEFFVSVPVPLQVSYLVIGLAIILVNIIVMVAFVQDRAIRIVPANIFILNLAVSDLLSGLDLVGRFVWAVMGAEVPVTKSVACIFLGGLHYGTLVMSVMLVILISYDRWQMVAKPFAYRQHTVGRAVLISVMAWLILAVYLSFLIFVFPLFYENLFPVADRGMFCLETHLPRPLFLIFVWVDFVIPFLILFFLNGGVIVKLYKATEEKFHGQLTAKKSAKYSKSNLSEPSRETDLSLSENVKSVNDPGLASAIVDQLKTANVIDESREIQSSGGISQLDKMAPRSRQSDRTKGFGNPSQERIYQSTKKEYRKMCRTARLLWLFVAVFVVGWLPLYLIIIIDMFNPLPDWTKLVASLNVSFNSFVNPFLYAYMSRKFRRRFVLMGKCKRR</sequence>
<dbReference type="PRINTS" id="PR00237">
    <property type="entry name" value="GPCRRHODOPSN"/>
</dbReference>
<keyword evidence="14" id="KW-1185">Reference proteome</keyword>
<feature type="transmembrane region" description="Helical" evidence="11">
    <location>
        <begin position="97"/>
        <end position="115"/>
    </location>
</feature>
<evidence type="ECO:0000256" key="3">
    <source>
        <dbReference type="ARBA" id="ARBA00022692"/>
    </source>
</evidence>
<evidence type="ECO:0000256" key="11">
    <source>
        <dbReference type="SAM" id="Phobius"/>
    </source>
</evidence>
<comment type="subcellular location">
    <subcellularLocation>
        <location evidence="1">Cell membrane</location>
        <topology evidence="1">Multi-pass membrane protein</topology>
    </subcellularLocation>
</comment>
<gene>
    <name evidence="13" type="ORF">BSL78_27870</name>
</gene>
<evidence type="ECO:0000256" key="4">
    <source>
        <dbReference type="ARBA" id="ARBA00022989"/>
    </source>
</evidence>
<dbReference type="EMBL" id="MRZV01001933">
    <property type="protein sequence ID" value="PIK35307.1"/>
    <property type="molecule type" value="Genomic_DNA"/>
</dbReference>
<dbReference type="CDD" id="cd00637">
    <property type="entry name" value="7tm_classA_rhodopsin-like"/>
    <property type="match status" value="1"/>
</dbReference>
<evidence type="ECO:0000256" key="6">
    <source>
        <dbReference type="ARBA" id="ARBA00023136"/>
    </source>
</evidence>
<evidence type="ECO:0000259" key="12">
    <source>
        <dbReference type="PROSITE" id="PS50262"/>
    </source>
</evidence>
<dbReference type="GO" id="GO:0005886">
    <property type="term" value="C:plasma membrane"/>
    <property type="evidence" value="ECO:0007669"/>
    <property type="project" value="UniProtKB-SubCell"/>
</dbReference>
<feature type="transmembrane region" description="Helical" evidence="11">
    <location>
        <begin position="181"/>
        <end position="202"/>
    </location>
</feature>
<dbReference type="PANTHER" id="PTHR24248:SF120">
    <property type="entry name" value="G-PROTEIN COUPLED RECEPTORS FAMILY 1 PROFILE DOMAIN-CONTAINING PROTEIN"/>
    <property type="match status" value="1"/>
</dbReference>
<feature type="transmembrane region" description="Helical" evidence="11">
    <location>
        <begin position="136"/>
        <end position="161"/>
    </location>
</feature>
<evidence type="ECO:0000313" key="14">
    <source>
        <dbReference type="Proteomes" id="UP000230750"/>
    </source>
</evidence>
<keyword evidence="8 9" id="KW-0807">Transducer</keyword>
<evidence type="ECO:0000256" key="5">
    <source>
        <dbReference type="ARBA" id="ARBA00023040"/>
    </source>
</evidence>
<evidence type="ECO:0000256" key="7">
    <source>
        <dbReference type="ARBA" id="ARBA00023170"/>
    </source>
</evidence>
<accession>A0A2G8JHU7</accession>
<keyword evidence="6 11" id="KW-0472">Membrane</keyword>
<evidence type="ECO:0000256" key="9">
    <source>
        <dbReference type="RuleBase" id="RU000688"/>
    </source>
</evidence>
<evidence type="ECO:0000313" key="13">
    <source>
        <dbReference type="EMBL" id="PIK35307.1"/>
    </source>
</evidence>
<organism evidence="13 14">
    <name type="scientific">Stichopus japonicus</name>
    <name type="common">Sea cucumber</name>
    <dbReference type="NCBI Taxonomy" id="307972"/>
    <lineage>
        <taxon>Eukaryota</taxon>
        <taxon>Metazoa</taxon>
        <taxon>Echinodermata</taxon>
        <taxon>Eleutherozoa</taxon>
        <taxon>Echinozoa</taxon>
        <taxon>Holothuroidea</taxon>
        <taxon>Aspidochirotacea</taxon>
        <taxon>Aspidochirotida</taxon>
        <taxon>Stichopodidae</taxon>
        <taxon>Apostichopus</taxon>
    </lineage>
</organism>
<keyword evidence="2" id="KW-1003">Cell membrane</keyword>
<dbReference type="STRING" id="307972.A0A2G8JHU7"/>
<dbReference type="InterPro" id="IPR017452">
    <property type="entry name" value="GPCR_Rhodpsn_7TM"/>
</dbReference>
<dbReference type="AlphaFoldDB" id="A0A2G8JHU7"/>
<name>A0A2G8JHU7_STIJA</name>
<dbReference type="PROSITE" id="PS50262">
    <property type="entry name" value="G_PROTEIN_RECEP_F1_2"/>
    <property type="match status" value="1"/>
</dbReference>
<proteinExistence type="inferred from homology"/>
<dbReference type="GO" id="GO:0004930">
    <property type="term" value="F:G protein-coupled receptor activity"/>
    <property type="evidence" value="ECO:0007669"/>
    <property type="project" value="UniProtKB-KW"/>
</dbReference>
<feature type="transmembrane region" description="Helical" evidence="11">
    <location>
        <begin position="55"/>
        <end position="77"/>
    </location>
</feature>
<reference evidence="13 14" key="1">
    <citation type="journal article" date="2017" name="PLoS Biol.">
        <title>The sea cucumber genome provides insights into morphological evolution and visceral regeneration.</title>
        <authorList>
            <person name="Zhang X."/>
            <person name="Sun L."/>
            <person name="Yuan J."/>
            <person name="Sun Y."/>
            <person name="Gao Y."/>
            <person name="Zhang L."/>
            <person name="Li S."/>
            <person name="Dai H."/>
            <person name="Hamel J.F."/>
            <person name="Liu C."/>
            <person name="Yu Y."/>
            <person name="Liu S."/>
            <person name="Lin W."/>
            <person name="Guo K."/>
            <person name="Jin S."/>
            <person name="Xu P."/>
            <person name="Storey K.B."/>
            <person name="Huan P."/>
            <person name="Zhang T."/>
            <person name="Zhou Y."/>
            <person name="Zhang J."/>
            <person name="Lin C."/>
            <person name="Li X."/>
            <person name="Xing L."/>
            <person name="Huo D."/>
            <person name="Sun M."/>
            <person name="Wang L."/>
            <person name="Mercier A."/>
            <person name="Li F."/>
            <person name="Yang H."/>
            <person name="Xiang J."/>
        </authorList>
    </citation>
    <scope>NUCLEOTIDE SEQUENCE [LARGE SCALE GENOMIC DNA]</scope>
    <source>
        <strain evidence="13">Shaxun</strain>
        <tissue evidence="13">Muscle</tissue>
    </source>
</reference>
<dbReference type="GO" id="GO:0043410">
    <property type="term" value="P:positive regulation of MAPK cascade"/>
    <property type="evidence" value="ECO:0007669"/>
    <property type="project" value="TreeGrafter"/>
</dbReference>
<evidence type="ECO:0000256" key="10">
    <source>
        <dbReference type="SAM" id="MobiDB-lite"/>
    </source>
</evidence>
<keyword evidence="3 9" id="KW-0812">Transmembrane</keyword>
<protein>
    <submittedName>
        <fullName evidence="13">Putative histamine H3 receptor-like</fullName>
    </submittedName>
</protein>
<dbReference type="OrthoDB" id="5975505at2759"/>
<dbReference type="GO" id="GO:0071880">
    <property type="term" value="P:adenylate cyclase-activating adrenergic receptor signaling pathway"/>
    <property type="evidence" value="ECO:0007669"/>
    <property type="project" value="TreeGrafter"/>
</dbReference>